<feature type="region of interest" description="Disordered" evidence="1">
    <location>
        <begin position="1"/>
        <end position="61"/>
    </location>
</feature>
<protein>
    <submittedName>
        <fullName evidence="2">Uncharacterized protein</fullName>
    </submittedName>
</protein>
<reference evidence="3" key="1">
    <citation type="journal article" date="2019" name="Int. J. Syst. Evol. Microbiol.">
        <title>The Global Catalogue of Microorganisms (GCM) 10K type strain sequencing project: providing services to taxonomists for standard genome sequencing and annotation.</title>
        <authorList>
            <consortium name="The Broad Institute Genomics Platform"/>
            <consortium name="The Broad Institute Genome Sequencing Center for Infectious Disease"/>
            <person name="Wu L."/>
            <person name="Ma J."/>
        </authorList>
    </citation>
    <scope>NUCLEOTIDE SEQUENCE [LARGE SCALE GENOMIC DNA]</scope>
    <source>
        <strain evidence="3">JCM 16904</strain>
    </source>
</reference>
<keyword evidence="3" id="KW-1185">Reference proteome</keyword>
<evidence type="ECO:0000256" key="1">
    <source>
        <dbReference type="SAM" id="MobiDB-lite"/>
    </source>
</evidence>
<proteinExistence type="predicted"/>
<dbReference type="EMBL" id="BAAAZP010000052">
    <property type="protein sequence ID" value="GAA3663686.1"/>
    <property type="molecule type" value="Genomic_DNA"/>
</dbReference>
<organism evidence="2 3">
    <name type="scientific">Nonomuraea antimicrobica</name>
    <dbReference type="NCBI Taxonomy" id="561173"/>
    <lineage>
        <taxon>Bacteria</taxon>
        <taxon>Bacillati</taxon>
        <taxon>Actinomycetota</taxon>
        <taxon>Actinomycetes</taxon>
        <taxon>Streptosporangiales</taxon>
        <taxon>Streptosporangiaceae</taxon>
        <taxon>Nonomuraea</taxon>
    </lineage>
</organism>
<accession>A0ABP7BKN2</accession>
<feature type="compositionally biased region" description="Gly residues" evidence="1">
    <location>
        <begin position="42"/>
        <end position="53"/>
    </location>
</feature>
<evidence type="ECO:0000313" key="2">
    <source>
        <dbReference type="EMBL" id="GAA3663686.1"/>
    </source>
</evidence>
<gene>
    <name evidence="2" type="ORF">GCM10022224_029580</name>
</gene>
<name>A0ABP7BKN2_9ACTN</name>
<dbReference type="Proteomes" id="UP001500902">
    <property type="component" value="Unassembled WGS sequence"/>
</dbReference>
<feature type="compositionally biased region" description="Acidic residues" evidence="1">
    <location>
        <begin position="28"/>
        <end position="41"/>
    </location>
</feature>
<evidence type="ECO:0000313" key="3">
    <source>
        <dbReference type="Proteomes" id="UP001500902"/>
    </source>
</evidence>
<sequence length="61" mass="6135">MVARTPARDLPLPVGELTDLLTGRVSTEWDDAGAEDPDAAGDGDGVADSGGGLSAVPQRSQ</sequence>
<comment type="caution">
    <text evidence="2">The sequence shown here is derived from an EMBL/GenBank/DDBJ whole genome shotgun (WGS) entry which is preliminary data.</text>
</comment>